<organism evidence="4 5">
    <name type="scientific">Aspergillus tamarii</name>
    <dbReference type="NCBI Taxonomy" id="41984"/>
    <lineage>
        <taxon>Eukaryota</taxon>
        <taxon>Fungi</taxon>
        <taxon>Dikarya</taxon>
        <taxon>Ascomycota</taxon>
        <taxon>Pezizomycotina</taxon>
        <taxon>Eurotiomycetes</taxon>
        <taxon>Eurotiomycetidae</taxon>
        <taxon>Eurotiales</taxon>
        <taxon>Aspergillaceae</taxon>
        <taxon>Aspergillus</taxon>
        <taxon>Aspergillus subgen. Circumdati</taxon>
    </lineage>
</organism>
<dbReference type="EMBL" id="ML738672">
    <property type="protein sequence ID" value="KAE8159572.1"/>
    <property type="molecule type" value="Genomic_DNA"/>
</dbReference>
<feature type="coiled-coil region" evidence="2">
    <location>
        <begin position="646"/>
        <end position="680"/>
    </location>
</feature>
<protein>
    <submittedName>
        <fullName evidence="4">Uncharacterized protein</fullName>
    </submittedName>
</protein>
<feature type="compositionally biased region" description="Basic and acidic residues" evidence="3">
    <location>
        <begin position="188"/>
        <end position="201"/>
    </location>
</feature>
<keyword evidence="2" id="KW-0175">Coiled coil</keyword>
<dbReference type="AlphaFoldDB" id="A0A5N6ULR1"/>
<feature type="region of interest" description="Disordered" evidence="3">
    <location>
        <begin position="1"/>
        <end position="58"/>
    </location>
</feature>
<feature type="region of interest" description="Disordered" evidence="3">
    <location>
        <begin position="188"/>
        <end position="215"/>
    </location>
</feature>
<dbReference type="Proteomes" id="UP000326950">
    <property type="component" value="Unassembled WGS sequence"/>
</dbReference>
<evidence type="ECO:0000256" key="3">
    <source>
        <dbReference type="SAM" id="MobiDB-lite"/>
    </source>
</evidence>
<gene>
    <name evidence="4" type="ORF">BDV40DRAFT_272938</name>
</gene>
<evidence type="ECO:0000256" key="1">
    <source>
        <dbReference type="ARBA" id="ARBA00004184"/>
    </source>
</evidence>
<dbReference type="PANTHER" id="PTHR23157">
    <property type="entry name" value="GRIP AND COILED-COIL DOMAIN-CONTAINING PROTEIN 1"/>
    <property type="match status" value="1"/>
</dbReference>
<feature type="region of interest" description="Disordered" evidence="3">
    <location>
        <begin position="79"/>
        <end position="114"/>
    </location>
</feature>
<evidence type="ECO:0000313" key="5">
    <source>
        <dbReference type="Proteomes" id="UP000326950"/>
    </source>
</evidence>
<dbReference type="InterPro" id="IPR051952">
    <property type="entry name" value="Golgi-autophagy_related"/>
</dbReference>
<feature type="compositionally biased region" description="Polar residues" evidence="3">
    <location>
        <begin position="34"/>
        <end position="47"/>
    </location>
</feature>
<evidence type="ECO:0000313" key="4">
    <source>
        <dbReference type="EMBL" id="KAE8159572.1"/>
    </source>
</evidence>
<feature type="coiled-coil region" evidence="2">
    <location>
        <begin position="501"/>
        <end position="542"/>
    </location>
</feature>
<accession>A0A5N6ULR1</accession>
<comment type="subcellular location">
    <subcellularLocation>
        <location evidence="1">Endomembrane system</location>
        <topology evidence="1">Peripheral membrane protein</topology>
    </subcellularLocation>
</comment>
<feature type="compositionally biased region" description="Basic residues" evidence="3">
    <location>
        <begin position="1"/>
        <end position="11"/>
    </location>
</feature>
<name>A0A5N6ULR1_ASPTM</name>
<feature type="compositionally biased region" description="Polar residues" evidence="3">
    <location>
        <begin position="12"/>
        <end position="27"/>
    </location>
</feature>
<dbReference type="GO" id="GO:0005794">
    <property type="term" value="C:Golgi apparatus"/>
    <property type="evidence" value="ECO:0007669"/>
    <property type="project" value="TreeGrafter"/>
</dbReference>
<keyword evidence="5" id="KW-1185">Reference proteome</keyword>
<dbReference type="PANTHER" id="PTHR23157:SF25">
    <property type="entry name" value="GRIP AND COILED-COIL DOMAIN-CONTAINING PROTEIN 1"/>
    <property type="match status" value="1"/>
</dbReference>
<proteinExistence type="predicted"/>
<evidence type="ECO:0000256" key="2">
    <source>
        <dbReference type="SAM" id="Coils"/>
    </source>
</evidence>
<dbReference type="OrthoDB" id="3532430at2759"/>
<sequence>MNTRQTRRKRNISSVSNSEPRTFTSCRNPRVSGGISTEVSSCETPHQPTKRVRFSDPGPRLEGNCLGCSTGLTPAMVRTSFEEPDDPTDGIDCTPSRRLRRRSTPLPRSRRSLDSVLPIDRSKSKTVVQFTPLRQILDSRTQRRIRRLGLSNEINQFEREKRESAHYQKSLQALLQERDTLKQELELAKRSSGTLEHHSSSKETLGLSPQSKLEHLGFPNSQLRQEISLSTTADAEDQSDGAGTEGDTIIIDSGFEGDTVLMSDSPIMRGLQLPRPFPDDFSHLSLPVPNADASVQTSLSGHDQDAELLALSLDLEAARKEKREFFNAWRTRLASFPGITTEPCLQRSSPPPDFLAQILPTLTGALTSASDAIGALDAVKQELSSLGFPGSSMDEIIAEMRSRFRSARLQLERAIPGETPSSSLDNGNTTLSALVRRVELLVKSLSEERTQHKGSLGRERALRGQFDTLLIRYETASRKISGLEESIASSAGDMLHTRMRMQELEREGKEQALGIERLNEALSKYRVEVKSLEKVVTELEEDKTVSIKRHEEQMLQQEKRVADEGSARRVAESAVAEREARIQELEGIVELNKIRVFDLTAKIESLEKELKQTVDSSEQQVVEQLQDHQQEVGRMNVHIAELTTYLDTTKSEVDKLRESNAGLEEQLRLEMQARDDLLEKWAADQARSFAYMKETVKTERRKAKVRTANWKLRSDELQSDGTNIGSEPITPVSVARFIDVEVGRGKERRRLDSGIGILTEDELFEGVGIDNDTLPSDPADL</sequence>
<reference evidence="4 5" key="1">
    <citation type="submission" date="2019-04" db="EMBL/GenBank/DDBJ databases">
        <title>Friends and foes A comparative genomics study of 23 Aspergillus species from section Flavi.</title>
        <authorList>
            <consortium name="DOE Joint Genome Institute"/>
            <person name="Kjaerbolling I."/>
            <person name="Vesth T."/>
            <person name="Frisvad J.C."/>
            <person name="Nybo J.L."/>
            <person name="Theobald S."/>
            <person name="Kildgaard S."/>
            <person name="Isbrandt T."/>
            <person name="Kuo A."/>
            <person name="Sato A."/>
            <person name="Lyhne E.K."/>
            <person name="Kogle M.E."/>
            <person name="Wiebenga A."/>
            <person name="Kun R.S."/>
            <person name="Lubbers R.J."/>
            <person name="Makela M.R."/>
            <person name="Barry K."/>
            <person name="Chovatia M."/>
            <person name="Clum A."/>
            <person name="Daum C."/>
            <person name="Haridas S."/>
            <person name="He G."/>
            <person name="LaButti K."/>
            <person name="Lipzen A."/>
            <person name="Mondo S."/>
            <person name="Riley R."/>
            <person name="Salamov A."/>
            <person name="Simmons B.A."/>
            <person name="Magnuson J.K."/>
            <person name="Henrissat B."/>
            <person name="Mortensen U.H."/>
            <person name="Larsen T.O."/>
            <person name="Devries R.P."/>
            <person name="Grigoriev I.V."/>
            <person name="Machida M."/>
            <person name="Baker S.E."/>
            <person name="Andersen M.R."/>
        </authorList>
    </citation>
    <scope>NUCLEOTIDE SEQUENCE [LARGE SCALE GENOMIC DNA]</scope>
    <source>
        <strain evidence="4 5">CBS 117626</strain>
    </source>
</reference>